<sequence length="348" mass="38823">MHLSPEFGLTWKQIEEDGFPITRKIEILLSSDTAVGISKSNALAQISFAEAYEQLQPEIVILLGDRTETFAAASTALIAGIPIAHIHGGELTEGAYDDAIRHSITKMSHLHFAATEQYRNRIIQLGEQPETVFNVGAIGLDNIKKLPLLNRTDFERSIGRKLLKKNLLITFHPTTLENHSAGDQFEQLLQALDERTNTLLIFTKPNSDKDGRVIVQLIDEYVRNNPDKAVSFTSLGQLRYLSAIQHMDAVVGNSSSGIIEVPAFNVPTVNIGDRQKGRLMGDTIFNCQPLKEEITNAINQALNFLKQKKCSHPYGNGNASEKILQVIKNTKRINIKKKFFDIEYTPDC</sequence>
<reference evidence="2 3" key="1">
    <citation type="submission" date="2019-10" db="EMBL/GenBank/DDBJ databases">
        <title>Prolixibacter strains distinguished by the presence of nitrate reductase genes were adept at nitrate-dependent anaerobic corrosion of metallic iron and carbon steel.</title>
        <authorList>
            <person name="Iino T."/>
            <person name="Shono N."/>
            <person name="Ito K."/>
            <person name="Nakamura R."/>
            <person name="Sueoka K."/>
            <person name="Harayama S."/>
            <person name="Ohkuma M."/>
        </authorList>
    </citation>
    <scope>NUCLEOTIDE SEQUENCE [LARGE SCALE GENOMIC DNA]</scope>
    <source>
        <strain evidence="2 3">MIC1-1</strain>
    </source>
</reference>
<dbReference type="SUPFAM" id="SSF53756">
    <property type="entry name" value="UDP-Glycosyltransferase/glycogen phosphorylase"/>
    <property type="match status" value="1"/>
</dbReference>
<organism evidence="2 3">
    <name type="scientific">Prolixibacter denitrificans</name>
    <dbReference type="NCBI Taxonomy" id="1541063"/>
    <lineage>
        <taxon>Bacteria</taxon>
        <taxon>Pseudomonadati</taxon>
        <taxon>Bacteroidota</taxon>
        <taxon>Bacteroidia</taxon>
        <taxon>Marinilabiliales</taxon>
        <taxon>Prolixibacteraceae</taxon>
        <taxon>Prolixibacter</taxon>
    </lineage>
</organism>
<evidence type="ECO:0000259" key="1">
    <source>
        <dbReference type="Pfam" id="PF02350"/>
    </source>
</evidence>
<dbReference type="InterPro" id="IPR003331">
    <property type="entry name" value="UDP_GlcNAc_Epimerase_2_dom"/>
</dbReference>
<dbReference type="InterPro" id="IPR020004">
    <property type="entry name" value="UDP-GlcNAc_Epase"/>
</dbReference>
<accession>A0ABQ0ZJM9</accession>
<evidence type="ECO:0000313" key="2">
    <source>
        <dbReference type="EMBL" id="GET21580.1"/>
    </source>
</evidence>
<dbReference type="PANTHER" id="PTHR43174">
    <property type="entry name" value="UDP-N-ACETYLGLUCOSAMINE 2-EPIMERASE"/>
    <property type="match status" value="1"/>
</dbReference>
<dbReference type="PANTHER" id="PTHR43174:SF3">
    <property type="entry name" value="UDP-N-ACETYLGLUCOSAMINE 2-EPIMERASE"/>
    <property type="match status" value="1"/>
</dbReference>
<proteinExistence type="predicted"/>
<comment type="caution">
    <text evidence="2">The sequence shown here is derived from an EMBL/GenBank/DDBJ whole genome shotgun (WGS) entry which is preliminary data.</text>
</comment>
<gene>
    <name evidence="2" type="ORF">JCM18694_18260</name>
</gene>
<protein>
    <submittedName>
        <fullName evidence="2">UDP-N-acetyl glucosamine 2-epimerase</fullName>
    </submittedName>
</protein>
<name>A0ABQ0ZJM9_9BACT</name>
<dbReference type="Proteomes" id="UP000396862">
    <property type="component" value="Unassembled WGS sequence"/>
</dbReference>
<dbReference type="CDD" id="cd03786">
    <property type="entry name" value="GTB_UDP-GlcNAc_2-Epimerase"/>
    <property type="match status" value="1"/>
</dbReference>
<keyword evidence="3" id="KW-1185">Reference proteome</keyword>
<dbReference type="EMBL" id="BLAU01000001">
    <property type="protein sequence ID" value="GET21580.1"/>
    <property type="molecule type" value="Genomic_DNA"/>
</dbReference>
<dbReference type="InterPro" id="IPR029767">
    <property type="entry name" value="WecB-like"/>
</dbReference>
<dbReference type="Gene3D" id="3.40.50.2000">
    <property type="entry name" value="Glycogen Phosphorylase B"/>
    <property type="match status" value="2"/>
</dbReference>
<dbReference type="NCBIfam" id="TIGR03568">
    <property type="entry name" value="NeuC_NnaA"/>
    <property type="match status" value="1"/>
</dbReference>
<dbReference type="Pfam" id="PF02350">
    <property type="entry name" value="Epimerase_2"/>
    <property type="match status" value="1"/>
</dbReference>
<feature type="domain" description="UDP-N-acetylglucosamine 2-epimerase" evidence="1">
    <location>
        <begin position="1"/>
        <end position="328"/>
    </location>
</feature>
<evidence type="ECO:0000313" key="3">
    <source>
        <dbReference type="Proteomes" id="UP000396862"/>
    </source>
</evidence>